<organism evidence="1 2">
    <name type="scientific">Cafeteria roenbergensis</name>
    <name type="common">Marine flagellate</name>
    <dbReference type="NCBI Taxonomy" id="33653"/>
    <lineage>
        <taxon>Eukaryota</taxon>
        <taxon>Sar</taxon>
        <taxon>Stramenopiles</taxon>
        <taxon>Bigyra</taxon>
        <taxon>Opalozoa</taxon>
        <taxon>Bicosoecida</taxon>
        <taxon>Cafeteriaceae</taxon>
        <taxon>Cafeteria</taxon>
    </lineage>
</organism>
<proteinExistence type="predicted"/>
<dbReference type="InterPro" id="IPR029063">
    <property type="entry name" value="SAM-dependent_MTases_sf"/>
</dbReference>
<evidence type="ECO:0000313" key="1">
    <source>
        <dbReference type="EMBL" id="KAA0162529.1"/>
    </source>
</evidence>
<dbReference type="Pfam" id="PF13578">
    <property type="entry name" value="Methyltransf_24"/>
    <property type="match status" value="1"/>
</dbReference>
<protein>
    <submittedName>
        <fullName evidence="1">Uncharacterized protein</fullName>
    </submittedName>
</protein>
<dbReference type="AlphaFoldDB" id="A0A5A8DC80"/>
<gene>
    <name evidence="1" type="ORF">FNF28_04703</name>
</gene>
<sequence length="512" mass="54116">MSTPANAELSTLGHSVNELTVSLPVGRFSKVCVQLAESRRAGQLPVSRVFPLSPVTMQASAAVDASGLSSFHVPLTDFELPGEGSDFAASHATATLSVGMASLPSAESFRLMMGWSTRERHASAAPLVEEHSAQARWARRAALHGEHDLTVVTACLGTDNRWVFQHVTLRSFLVMPLPGPAKGAMVPWGSWEYVSRHHLDAAKAIVSAEGGVASWLRTNADALDAQIRQVDAERVAASACEAAIAASGDVEGADAWRAGHRKGNCPAPVPALLAALSAARESMLPVVCSGGRAGPVQPRPDADLMSWWAARTPVVEFRTELAAVVGRDDGCSRVAVLVGPTSGAPLDATAANWPGAWAVIAVDAWAGKAGSKLANKDVHADELAFKMAQASASQHGPRARVWREDAAHAVDQVPDSSVDYVVLSTLSRDYESTLRSMRAWWPKLRPGGLLAGESFADLLELPGVEVPHTVSDAAGGVDLRAVQSAVTDFAAHHGRQVGLTFGDSTPLWFMRR</sequence>
<evidence type="ECO:0000313" key="2">
    <source>
        <dbReference type="Proteomes" id="UP000324907"/>
    </source>
</evidence>
<dbReference type="SUPFAM" id="SSF53335">
    <property type="entry name" value="S-adenosyl-L-methionine-dependent methyltransferases"/>
    <property type="match status" value="1"/>
</dbReference>
<dbReference type="Proteomes" id="UP000324907">
    <property type="component" value="Unassembled WGS sequence"/>
</dbReference>
<name>A0A5A8DC80_CAFRO</name>
<dbReference type="EMBL" id="VLTL01000080">
    <property type="protein sequence ID" value="KAA0162529.1"/>
    <property type="molecule type" value="Genomic_DNA"/>
</dbReference>
<reference evidence="1 2" key="1">
    <citation type="submission" date="2019-07" db="EMBL/GenBank/DDBJ databases">
        <title>Genomes of Cafeteria roenbergensis.</title>
        <authorList>
            <person name="Fischer M.G."/>
            <person name="Hackl T."/>
            <person name="Roman M."/>
        </authorList>
    </citation>
    <scope>NUCLEOTIDE SEQUENCE [LARGE SCALE GENOMIC DNA]</scope>
    <source>
        <strain evidence="1 2">RCC970-E3</strain>
    </source>
</reference>
<comment type="caution">
    <text evidence="1">The sequence shown here is derived from an EMBL/GenBank/DDBJ whole genome shotgun (WGS) entry which is preliminary data.</text>
</comment>
<dbReference type="Gene3D" id="3.40.50.150">
    <property type="entry name" value="Vaccinia Virus protein VP39"/>
    <property type="match status" value="1"/>
</dbReference>
<accession>A0A5A8DC80</accession>